<dbReference type="InterPro" id="IPR035919">
    <property type="entry name" value="EAL_sf"/>
</dbReference>
<name>A0A935UJ13_9PROT</name>
<comment type="catalytic activity">
    <reaction evidence="1">
        <text>3',3'-c-di-GMP + H2O = 5'-phosphoguanylyl(3'-&gt;5')guanosine + H(+)</text>
        <dbReference type="Rhea" id="RHEA:24902"/>
        <dbReference type="ChEBI" id="CHEBI:15377"/>
        <dbReference type="ChEBI" id="CHEBI:15378"/>
        <dbReference type="ChEBI" id="CHEBI:58754"/>
        <dbReference type="ChEBI" id="CHEBI:58805"/>
        <dbReference type="EC" id="3.1.4.52"/>
    </reaction>
    <physiologicalReaction direction="left-to-right" evidence="1">
        <dbReference type="Rhea" id="RHEA:24903"/>
    </physiologicalReaction>
</comment>
<gene>
    <name evidence="8" type="ORF">IPJ27_22020</name>
</gene>
<feature type="domain" description="EAL" evidence="6">
    <location>
        <begin position="583"/>
        <end position="836"/>
    </location>
</feature>
<dbReference type="Pfam" id="PF00072">
    <property type="entry name" value="Response_reg"/>
    <property type="match status" value="1"/>
</dbReference>
<dbReference type="InterPro" id="IPR000160">
    <property type="entry name" value="GGDEF_dom"/>
</dbReference>
<reference evidence="8 9" key="1">
    <citation type="submission" date="2020-10" db="EMBL/GenBank/DDBJ databases">
        <title>Connecting structure to function with the recovery of over 1000 high-quality activated sludge metagenome-assembled genomes encoding full-length rRNA genes using long-read sequencing.</title>
        <authorList>
            <person name="Singleton C.M."/>
            <person name="Petriglieri F."/>
            <person name="Kristensen J.M."/>
            <person name="Kirkegaard R.H."/>
            <person name="Michaelsen T.Y."/>
            <person name="Andersen M.H."/>
            <person name="Karst S.M."/>
            <person name="Dueholm M.S."/>
            <person name="Nielsen P.H."/>
            <person name="Albertsen M."/>
        </authorList>
    </citation>
    <scope>NUCLEOTIDE SEQUENCE [LARGE SCALE GENOMIC DNA]</scope>
    <source>
        <strain evidence="8">EsbW_18-Q3-R4-48_BATAC.285</strain>
    </source>
</reference>
<dbReference type="Proteomes" id="UP000697998">
    <property type="component" value="Unassembled WGS sequence"/>
</dbReference>
<dbReference type="Gene3D" id="3.30.70.270">
    <property type="match status" value="1"/>
</dbReference>
<dbReference type="InterPro" id="IPR013655">
    <property type="entry name" value="PAS_fold_3"/>
</dbReference>
<feature type="domain" description="PAS" evidence="4">
    <location>
        <begin position="147"/>
        <end position="217"/>
    </location>
</feature>
<feature type="domain" description="GGDEF" evidence="7">
    <location>
        <begin position="441"/>
        <end position="574"/>
    </location>
</feature>
<dbReference type="CDD" id="cd00130">
    <property type="entry name" value="PAS"/>
    <property type="match status" value="2"/>
</dbReference>
<keyword evidence="2" id="KW-0597">Phosphoprotein</keyword>
<dbReference type="PIRSF" id="PIRSF005925">
    <property type="entry name" value="Dos"/>
    <property type="match status" value="1"/>
</dbReference>
<protein>
    <submittedName>
        <fullName evidence="8">EAL domain-containing protein</fullName>
    </submittedName>
</protein>
<dbReference type="CDD" id="cd00156">
    <property type="entry name" value="REC"/>
    <property type="match status" value="1"/>
</dbReference>
<dbReference type="Pfam" id="PF00989">
    <property type="entry name" value="PAS"/>
    <property type="match status" value="1"/>
</dbReference>
<dbReference type="CDD" id="cd01948">
    <property type="entry name" value="EAL"/>
    <property type="match status" value="1"/>
</dbReference>
<dbReference type="PROSITE" id="PS50883">
    <property type="entry name" value="EAL"/>
    <property type="match status" value="1"/>
</dbReference>
<dbReference type="Gene3D" id="3.20.20.450">
    <property type="entry name" value="EAL domain"/>
    <property type="match status" value="1"/>
</dbReference>
<dbReference type="GO" id="GO:0006355">
    <property type="term" value="P:regulation of DNA-templated transcription"/>
    <property type="evidence" value="ECO:0007669"/>
    <property type="project" value="InterPro"/>
</dbReference>
<dbReference type="InterPro" id="IPR001789">
    <property type="entry name" value="Sig_transdc_resp-reg_receiver"/>
</dbReference>
<dbReference type="PROSITE" id="PS50887">
    <property type="entry name" value="GGDEF"/>
    <property type="match status" value="1"/>
</dbReference>
<evidence type="ECO:0000256" key="1">
    <source>
        <dbReference type="ARBA" id="ARBA00051114"/>
    </source>
</evidence>
<feature type="domain" description="PAC" evidence="5">
    <location>
        <begin position="220"/>
        <end position="271"/>
    </location>
</feature>
<sequence length="836" mass="91497">MGQPGSARRSVTRCATRVLLVEDNRGDAELIEQSLAGEGEGSFGVESVSRLSDALERLGSGGIEVLLLDLALPDGQGIEAFDQVFRAAPDVLILVLGTASDEAIARQAVQRGASDYLIKGHVDAHWLPRALRYLLDRKATRDALQASELRFRAMSDASPLGIFVSDVQGDCVYTNAAYQRISGLTFEETLGTKWSTAIHPDDRQRVLAEWRDAAGSGAPFQTEFRFLQPDERVVWARVNSAAMNDGLAANGRVKTVEDISQRKAVEFALRAVEEALFEERERAQVTLDSIGDAVLTTDLQGKVTYLNLAAEVMTGWSREDALGRPLSEVFHIIDGATRQAAPNPARRAISENRTVGLAADSLLVRRDGCESAIEDSAAPIHNRDGRVAGAVIVFHDVSESRAMVLKMAHLAHHDFLTGLPNRVLLTERLSQAIGLARRRGKQVALLFVDLDYFKHINDSLGHAVGDLVLQSAALRLSACVRTTDTVCRQGGDEFVILLAEIEQPQDAALVAEKLLVALAEPQRIGQHEIHVTLSIGISVYPDDGVDTDAVMENADAAMYHAKASGRNNYQFFTAGMNSHAVRRLFVETGLRRALRQSEFRLHYQPQIDLASGTMTGTEALIRWLDPALGLVEPEQFVPIAEECGLIVPIGRWVLREACRQVQSWLDSGLHAVPVAVNISALEFRHQGFVEGLALILKETGLAPRYLELELTESILMHNTESSGRVLASLKAMGVQLAIDDFGTGYSSLGYLKRFPIDTLKIDQSFVQDLATDTDDATIVSAVIGMGRNLKQRVIAEGVETQEQLAFLRTQRCEQGQGFFFNRPLPAEDFARLLVAV</sequence>
<dbReference type="PANTHER" id="PTHR44757:SF4">
    <property type="entry name" value="DIGUANYLATE CYCLASE DGCE-RELATED"/>
    <property type="match status" value="1"/>
</dbReference>
<dbReference type="SUPFAM" id="SSF141868">
    <property type="entry name" value="EAL domain-like"/>
    <property type="match status" value="1"/>
</dbReference>
<dbReference type="InterPro" id="IPR001610">
    <property type="entry name" value="PAC"/>
</dbReference>
<dbReference type="PROSITE" id="PS50113">
    <property type="entry name" value="PAC"/>
    <property type="match status" value="2"/>
</dbReference>
<dbReference type="PANTHER" id="PTHR44757">
    <property type="entry name" value="DIGUANYLATE CYCLASE DGCP"/>
    <property type="match status" value="1"/>
</dbReference>
<feature type="domain" description="PAC" evidence="5">
    <location>
        <begin position="357"/>
        <end position="409"/>
    </location>
</feature>
<dbReference type="SUPFAM" id="SSF55785">
    <property type="entry name" value="PYP-like sensor domain (PAS domain)"/>
    <property type="match status" value="2"/>
</dbReference>
<dbReference type="InterPro" id="IPR000700">
    <property type="entry name" value="PAS-assoc_C"/>
</dbReference>
<dbReference type="SUPFAM" id="SSF55073">
    <property type="entry name" value="Nucleotide cyclase"/>
    <property type="match status" value="1"/>
</dbReference>
<accession>A0A935UJ13</accession>
<dbReference type="InterPro" id="IPR043128">
    <property type="entry name" value="Rev_trsase/Diguanyl_cyclase"/>
</dbReference>
<dbReference type="NCBIfam" id="TIGR00254">
    <property type="entry name" value="GGDEF"/>
    <property type="match status" value="1"/>
</dbReference>
<dbReference type="InterPro" id="IPR052155">
    <property type="entry name" value="Biofilm_reg_signaling"/>
</dbReference>
<dbReference type="Pfam" id="PF08447">
    <property type="entry name" value="PAS_3"/>
    <property type="match status" value="1"/>
</dbReference>
<evidence type="ECO:0000259" key="6">
    <source>
        <dbReference type="PROSITE" id="PS50883"/>
    </source>
</evidence>
<dbReference type="PROSITE" id="PS50112">
    <property type="entry name" value="PAS"/>
    <property type="match status" value="2"/>
</dbReference>
<feature type="domain" description="PAS" evidence="4">
    <location>
        <begin position="279"/>
        <end position="352"/>
    </location>
</feature>
<dbReference type="AlphaFoldDB" id="A0A935UJ13"/>
<evidence type="ECO:0000256" key="2">
    <source>
        <dbReference type="PROSITE-ProRule" id="PRU00169"/>
    </source>
</evidence>
<evidence type="ECO:0000259" key="4">
    <source>
        <dbReference type="PROSITE" id="PS50112"/>
    </source>
</evidence>
<dbReference type="SMART" id="SM00267">
    <property type="entry name" value="GGDEF"/>
    <property type="match status" value="1"/>
</dbReference>
<evidence type="ECO:0000259" key="7">
    <source>
        <dbReference type="PROSITE" id="PS50887"/>
    </source>
</evidence>
<evidence type="ECO:0000313" key="8">
    <source>
        <dbReference type="EMBL" id="MBK7677210.1"/>
    </source>
</evidence>
<dbReference type="PROSITE" id="PS50110">
    <property type="entry name" value="RESPONSE_REGULATORY"/>
    <property type="match status" value="1"/>
</dbReference>
<evidence type="ECO:0000259" key="3">
    <source>
        <dbReference type="PROSITE" id="PS50110"/>
    </source>
</evidence>
<dbReference type="Pfam" id="PF00990">
    <property type="entry name" value="GGDEF"/>
    <property type="match status" value="1"/>
</dbReference>
<dbReference type="InterPro" id="IPR012226">
    <property type="entry name" value="Diguanyl_cyclase/Pdiesterase"/>
</dbReference>
<dbReference type="NCBIfam" id="TIGR00229">
    <property type="entry name" value="sensory_box"/>
    <property type="match status" value="2"/>
</dbReference>
<dbReference type="Gene3D" id="3.30.450.20">
    <property type="entry name" value="PAS domain"/>
    <property type="match status" value="2"/>
</dbReference>
<dbReference type="InterPro" id="IPR035965">
    <property type="entry name" value="PAS-like_dom_sf"/>
</dbReference>
<dbReference type="SMART" id="SM00086">
    <property type="entry name" value="PAC"/>
    <property type="match status" value="2"/>
</dbReference>
<feature type="modified residue" description="4-aspartylphosphate" evidence="2">
    <location>
        <position position="69"/>
    </location>
</feature>
<dbReference type="InterPro" id="IPR001633">
    <property type="entry name" value="EAL_dom"/>
</dbReference>
<evidence type="ECO:0000259" key="5">
    <source>
        <dbReference type="PROSITE" id="PS50113"/>
    </source>
</evidence>
<dbReference type="SMART" id="SM00091">
    <property type="entry name" value="PAS"/>
    <property type="match status" value="2"/>
</dbReference>
<dbReference type="InterPro" id="IPR011006">
    <property type="entry name" value="CheY-like_superfamily"/>
</dbReference>
<dbReference type="GO" id="GO:0071732">
    <property type="term" value="P:cellular response to nitric oxide"/>
    <property type="evidence" value="ECO:0007669"/>
    <property type="project" value="UniProtKB-ARBA"/>
</dbReference>
<dbReference type="GO" id="GO:0071111">
    <property type="term" value="F:cyclic-guanylate-specific phosphodiesterase activity"/>
    <property type="evidence" value="ECO:0007669"/>
    <property type="project" value="UniProtKB-EC"/>
</dbReference>
<dbReference type="SMART" id="SM00052">
    <property type="entry name" value="EAL"/>
    <property type="match status" value="1"/>
</dbReference>
<evidence type="ECO:0000313" key="9">
    <source>
        <dbReference type="Proteomes" id="UP000697998"/>
    </source>
</evidence>
<dbReference type="Pfam" id="PF00563">
    <property type="entry name" value="EAL"/>
    <property type="match status" value="1"/>
</dbReference>
<dbReference type="SUPFAM" id="SSF52172">
    <property type="entry name" value="CheY-like"/>
    <property type="match status" value="1"/>
</dbReference>
<dbReference type="FunFam" id="3.20.20.450:FF:000001">
    <property type="entry name" value="Cyclic di-GMP phosphodiesterase yahA"/>
    <property type="match status" value="1"/>
</dbReference>
<proteinExistence type="predicted"/>
<dbReference type="InterPro" id="IPR000014">
    <property type="entry name" value="PAS"/>
</dbReference>
<dbReference type="EMBL" id="JADJMH010000034">
    <property type="protein sequence ID" value="MBK7677210.1"/>
    <property type="molecule type" value="Genomic_DNA"/>
</dbReference>
<organism evidence="8 9">
    <name type="scientific">Candidatus Accumulibacter proximus</name>
    <dbReference type="NCBI Taxonomy" id="2954385"/>
    <lineage>
        <taxon>Bacteria</taxon>
        <taxon>Pseudomonadati</taxon>
        <taxon>Pseudomonadota</taxon>
        <taxon>Betaproteobacteria</taxon>
        <taxon>Candidatus Accumulibacter</taxon>
    </lineage>
</organism>
<comment type="caution">
    <text evidence="8">The sequence shown here is derived from an EMBL/GenBank/DDBJ whole genome shotgun (WGS) entry which is preliminary data.</text>
</comment>
<dbReference type="InterPro" id="IPR029787">
    <property type="entry name" value="Nucleotide_cyclase"/>
</dbReference>
<dbReference type="InterPro" id="IPR013767">
    <property type="entry name" value="PAS_fold"/>
</dbReference>
<dbReference type="GO" id="GO:0000160">
    <property type="term" value="P:phosphorelay signal transduction system"/>
    <property type="evidence" value="ECO:0007669"/>
    <property type="project" value="InterPro"/>
</dbReference>
<dbReference type="CDD" id="cd01949">
    <property type="entry name" value="GGDEF"/>
    <property type="match status" value="1"/>
</dbReference>
<dbReference type="FunFam" id="3.30.70.270:FF:000001">
    <property type="entry name" value="Diguanylate cyclase domain protein"/>
    <property type="match status" value="1"/>
</dbReference>
<dbReference type="Gene3D" id="3.40.50.2300">
    <property type="match status" value="1"/>
</dbReference>
<feature type="domain" description="Response regulatory" evidence="3">
    <location>
        <begin position="17"/>
        <end position="134"/>
    </location>
</feature>
<dbReference type="SMART" id="SM00448">
    <property type="entry name" value="REC"/>
    <property type="match status" value="1"/>
</dbReference>